<dbReference type="Pfam" id="PF20226">
    <property type="entry name" value="DUF6585"/>
    <property type="match status" value="1"/>
</dbReference>
<evidence type="ECO:0000256" key="1">
    <source>
        <dbReference type="SAM" id="Phobius"/>
    </source>
</evidence>
<organism evidence="2 3">
    <name type="scientific">Streptomyces phyllanthi</name>
    <dbReference type="NCBI Taxonomy" id="1803180"/>
    <lineage>
        <taxon>Bacteria</taxon>
        <taxon>Bacillati</taxon>
        <taxon>Actinomycetota</taxon>
        <taxon>Actinomycetes</taxon>
        <taxon>Kitasatosporales</taxon>
        <taxon>Streptomycetaceae</taxon>
        <taxon>Streptomyces</taxon>
    </lineage>
</organism>
<comment type="caution">
    <text evidence="2">The sequence shown here is derived from an EMBL/GenBank/DDBJ whole genome shotgun (WGS) entry which is preliminary data.</text>
</comment>
<feature type="transmembrane region" description="Helical" evidence="1">
    <location>
        <begin position="41"/>
        <end position="64"/>
    </location>
</feature>
<name>A0A5N8WGF0_9ACTN</name>
<dbReference type="RefSeq" id="WP_152791747.1">
    <property type="nucleotide sequence ID" value="NZ_BAABEQ010000021.1"/>
</dbReference>
<proteinExistence type="predicted"/>
<gene>
    <name evidence="2" type="ORF">FNH04_43470</name>
</gene>
<dbReference type="InterPro" id="IPR046492">
    <property type="entry name" value="DUF6585"/>
</dbReference>
<protein>
    <submittedName>
        <fullName evidence="2">Uncharacterized protein</fullName>
    </submittedName>
</protein>
<keyword evidence="1" id="KW-0812">Transmembrane</keyword>
<keyword evidence="1" id="KW-1133">Transmembrane helix</keyword>
<keyword evidence="1" id="KW-0472">Membrane</keyword>
<evidence type="ECO:0000313" key="2">
    <source>
        <dbReference type="EMBL" id="MPY46523.1"/>
    </source>
</evidence>
<dbReference type="Proteomes" id="UP000326979">
    <property type="component" value="Unassembled WGS sequence"/>
</dbReference>
<feature type="transmembrane region" description="Helical" evidence="1">
    <location>
        <begin position="70"/>
        <end position="88"/>
    </location>
</feature>
<dbReference type="AlphaFoldDB" id="A0A5N8WGF0"/>
<dbReference type="EMBL" id="VJZE01000690">
    <property type="protein sequence ID" value="MPY46523.1"/>
    <property type="molecule type" value="Genomic_DNA"/>
</dbReference>
<accession>A0A5N8WGF0</accession>
<evidence type="ECO:0000313" key="3">
    <source>
        <dbReference type="Proteomes" id="UP000326979"/>
    </source>
</evidence>
<reference evidence="2 3" key="1">
    <citation type="submission" date="2019-07" db="EMBL/GenBank/DDBJ databases">
        <title>New species of Amycolatopsis and Streptomyces.</title>
        <authorList>
            <person name="Duangmal K."/>
            <person name="Teo W.F.A."/>
            <person name="Lipun K."/>
        </authorList>
    </citation>
    <scope>NUCLEOTIDE SEQUENCE [LARGE SCALE GENOMIC DNA]</scope>
    <source>
        <strain evidence="2 3">TISTR 2346</strain>
    </source>
</reference>
<dbReference type="OrthoDB" id="4832786at2"/>
<sequence length="267" mass="29482">MSVPSAPSPEVVQLASRKNFGRLEHTFLPRKEVNVQEKHRGLFIAASLAAIACLTTGGILLWAFVHWTLASYPLLFAVLGSGALFKSPNFRKKLGGRRLCLFERGLLVDLGDGQLFAVPWTHAVHYQETVTEVINYKGTKTPFRSAHTSTVMAPGGAKVKISDSFADFRTWAPLIADAIARAQAQKVWEAVQDGRKTTYGPFELDATGITTKRKGTLPWQAVETIDVREGVVVVRQHGQRTAWDHAEVRTVPNLMLFLTVASNLYGR</sequence>
<keyword evidence="3" id="KW-1185">Reference proteome</keyword>